<dbReference type="InterPro" id="IPR013087">
    <property type="entry name" value="Znf_C2H2_type"/>
</dbReference>
<evidence type="ECO:0000256" key="7">
    <source>
        <dbReference type="ARBA" id="ARBA00023125"/>
    </source>
</evidence>
<evidence type="ECO:0000256" key="4">
    <source>
        <dbReference type="ARBA" id="ARBA00022771"/>
    </source>
</evidence>
<proteinExistence type="predicted"/>
<organism evidence="13">
    <name type="scientific">Timema shepardi</name>
    <name type="common">Walking stick</name>
    <dbReference type="NCBI Taxonomy" id="629360"/>
    <lineage>
        <taxon>Eukaryota</taxon>
        <taxon>Metazoa</taxon>
        <taxon>Ecdysozoa</taxon>
        <taxon>Arthropoda</taxon>
        <taxon>Hexapoda</taxon>
        <taxon>Insecta</taxon>
        <taxon>Pterygota</taxon>
        <taxon>Neoptera</taxon>
        <taxon>Polyneoptera</taxon>
        <taxon>Phasmatodea</taxon>
        <taxon>Timematodea</taxon>
        <taxon>Timematoidea</taxon>
        <taxon>Timematidae</taxon>
        <taxon>Timema</taxon>
    </lineage>
</organism>
<evidence type="ECO:0000256" key="9">
    <source>
        <dbReference type="ARBA" id="ARBA00023242"/>
    </source>
</evidence>
<dbReference type="GO" id="GO:0005634">
    <property type="term" value="C:nucleus"/>
    <property type="evidence" value="ECO:0007669"/>
    <property type="project" value="UniProtKB-SubCell"/>
</dbReference>
<dbReference type="FunFam" id="3.30.160.60:FF:000264">
    <property type="entry name" value="Zinc finger protein 236"/>
    <property type="match status" value="1"/>
</dbReference>
<keyword evidence="2" id="KW-0479">Metal-binding</keyword>
<dbReference type="SUPFAM" id="SSF57667">
    <property type="entry name" value="beta-beta-alpha zinc fingers"/>
    <property type="match status" value="3"/>
</dbReference>
<keyword evidence="5" id="KW-0862">Zinc</keyword>
<feature type="region of interest" description="Disordered" evidence="11">
    <location>
        <begin position="435"/>
        <end position="460"/>
    </location>
</feature>
<protein>
    <recommendedName>
        <fullName evidence="12">C2H2-type domain-containing protein</fullName>
    </recommendedName>
</protein>
<evidence type="ECO:0000256" key="8">
    <source>
        <dbReference type="ARBA" id="ARBA00023163"/>
    </source>
</evidence>
<evidence type="ECO:0000259" key="12">
    <source>
        <dbReference type="PROSITE" id="PS50157"/>
    </source>
</evidence>
<feature type="domain" description="C2H2-type" evidence="12">
    <location>
        <begin position="201"/>
        <end position="228"/>
    </location>
</feature>
<dbReference type="GO" id="GO:0000981">
    <property type="term" value="F:DNA-binding transcription factor activity, RNA polymerase II-specific"/>
    <property type="evidence" value="ECO:0007669"/>
    <property type="project" value="TreeGrafter"/>
</dbReference>
<dbReference type="SMART" id="SM00355">
    <property type="entry name" value="ZnF_C2H2"/>
    <property type="match status" value="4"/>
</dbReference>
<reference evidence="13" key="1">
    <citation type="submission" date="2020-11" db="EMBL/GenBank/DDBJ databases">
        <authorList>
            <person name="Tran Van P."/>
        </authorList>
    </citation>
    <scope>NUCLEOTIDE SEQUENCE</scope>
</reference>
<dbReference type="GO" id="GO:0008270">
    <property type="term" value="F:zinc ion binding"/>
    <property type="evidence" value="ECO:0007669"/>
    <property type="project" value="UniProtKB-KW"/>
</dbReference>
<dbReference type="Gene3D" id="3.30.160.60">
    <property type="entry name" value="Classic Zinc Finger"/>
    <property type="match status" value="4"/>
</dbReference>
<evidence type="ECO:0000256" key="2">
    <source>
        <dbReference type="ARBA" id="ARBA00022723"/>
    </source>
</evidence>
<evidence type="ECO:0000256" key="10">
    <source>
        <dbReference type="PROSITE-ProRule" id="PRU00042"/>
    </source>
</evidence>
<evidence type="ECO:0000313" key="13">
    <source>
        <dbReference type="EMBL" id="CAD7264207.1"/>
    </source>
</evidence>
<comment type="subcellular location">
    <subcellularLocation>
        <location evidence="1">Nucleus</location>
    </subcellularLocation>
</comment>
<dbReference type="PANTHER" id="PTHR24394:SF48">
    <property type="entry name" value="ZINC FINGER PROTEIN 771"/>
    <property type="match status" value="1"/>
</dbReference>
<keyword evidence="7" id="KW-0238">DNA-binding</keyword>
<feature type="domain" description="C2H2-type" evidence="12">
    <location>
        <begin position="145"/>
        <end position="172"/>
    </location>
</feature>
<evidence type="ECO:0000256" key="3">
    <source>
        <dbReference type="ARBA" id="ARBA00022737"/>
    </source>
</evidence>
<evidence type="ECO:0000256" key="6">
    <source>
        <dbReference type="ARBA" id="ARBA00023015"/>
    </source>
</evidence>
<dbReference type="FunFam" id="3.30.160.60:FF:000325">
    <property type="entry name" value="ZFP90 zinc finger protein"/>
    <property type="match status" value="1"/>
</dbReference>
<feature type="domain" description="C2H2-type" evidence="12">
    <location>
        <begin position="173"/>
        <end position="200"/>
    </location>
</feature>
<gene>
    <name evidence="13" type="ORF">TSIB3V08_LOCUS8267</name>
</gene>
<accession>A0A7R9G2X3</accession>
<dbReference type="PANTHER" id="PTHR24394">
    <property type="entry name" value="ZINC FINGER PROTEIN"/>
    <property type="match status" value="1"/>
</dbReference>
<sequence>MAVKLAVKLNTTSALANYAIKAGVKKLVSYMFKMSSIRDSSLVPKKEPQLAGPVTVYRIIEIPKGMFSSGAPRTYTALKEMVPQIVLDPSNVIEIQENAQGEFLTSKTPPNCAVLTADLLEKLSNKSYRKSKKSLGAHDKYPECYTCGVCSKSFKHNSHLRRHFNLHSQEKKYKCDLCNKTFLDISTLARHRRIHSGDKPWSCRLCSKSFGTLGSLRRHITVHNQECRPYHCDVCLKRFPDNSSFRKHVLIHTDEVESDSGEIDEDEYITHNQSKYKNISIEKPTVELNVTTKQNNVGDSLNIDEEERNVTALQSVEKQNQVRTEEHIIVKGQTRINAHGKDKIEALQIVKENDHTHENKQPMVLEDVKMKKHLECDLEAKNQTKSQTSLQFNKKRIEPRSDMLIRQPSETLPAFQKGSQLEKQMYSKEQIRAISDSPANNKTGLQSDAQKKQNEPLQNQTTDQIEKQLNVQGDTQKSLSNFPTEAGAVAVEAQTKKPVELNTTSVLANYATEADVRHVSLGSSVSTSQHNLTNVTCLA</sequence>
<dbReference type="Pfam" id="PF00096">
    <property type="entry name" value="zf-C2H2"/>
    <property type="match status" value="4"/>
</dbReference>
<evidence type="ECO:0000256" key="5">
    <source>
        <dbReference type="ARBA" id="ARBA00022833"/>
    </source>
</evidence>
<dbReference type="FunFam" id="3.30.160.60:FF:000512">
    <property type="entry name" value="zinc finger protein 197 isoform X1"/>
    <property type="match status" value="1"/>
</dbReference>
<dbReference type="PROSITE" id="PS00028">
    <property type="entry name" value="ZINC_FINGER_C2H2_1"/>
    <property type="match status" value="4"/>
</dbReference>
<keyword evidence="3" id="KW-0677">Repeat</keyword>
<keyword evidence="6" id="KW-0805">Transcription regulation</keyword>
<keyword evidence="4 10" id="KW-0863">Zinc-finger</keyword>
<dbReference type="EMBL" id="OC004186">
    <property type="protein sequence ID" value="CAD7264207.1"/>
    <property type="molecule type" value="Genomic_DNA"/>
</dbReference>
<feature type="domain" description="C2H2-type" evidence="12">
    <location>
        <begin position="230"/>
        <end position="257"/>
    </location>
</feature>
<evidence type="ECO:0000256" key="11">
    <source>
        <dbReference type="SAM" id="MobiDB-lite"/>
    </source>
</evidence>
<evidence type="ECO:0000256" key="1">
    <source>
        <dbReference type="ARBA" id="ARBA00004123"/>
    </source>
</evidence>
<dbReference type="PROSITE" id="PS50157">
    <property type="entry name" value="ZINC_FINGER_C2H2_2"/>
    <property type="match status" value="4"/>
</dbReference>
<dbReference type="InterPro" id="IPR036236">
    <property type="entry name" value="Znf_C2H2_sf"/>
</dbReference>
<dbReference type="GO" id="GO:0003677">
    <property type="term" value="F:DNA binding"/>
    <property type="evidence" value="ECO:0007669"/>
    <property type="project" value="UniProtKB-KW"/>
</dbReference>
<keyword evidence="9" id="KW-0539">Nucleus</keyword>
<dbReference type="AlphaFoldDB" id="A0A7R9G2X3"/>
<keyword evidence="8" id="KW-0804">Transcription</keyword>
<name>A0A7R9G2X3_TIMSH</name>
<feature type="compositionally biased region" description="Polar residues" evidence="11">
    <location>
        <begin position="437"/>
        <end position="448"/>
    </location>
</feature>